<dbReference type="RefSeq" id="WP_220208428.1">
    <property type="nucleotide sequence ID" value="NZ_BNJK01000002.1"/>
</dbReference>
<proteinExistence type="predicted"/>
<feature type="domain" description="ABC transporter" evidence="13">
    <location>
        <begin position="648"/>
        <end position="881"/>
    </location>
</feature>
<gene>
    <name evidence="16" type="ORF">KSF_076950</name>
</gene>
<feature type="transmembrane region" description="Helical" evidence="12">
    <location>
        <begin position="443"/>
        <end position="465"/>
    </location>
</feature>
<dbReference type="InterPro" id="IPR027417">
    <property type="entry name" value="P-loop_NTPase"/>
</dbReference>
<comment type="caution">
    <text evidence="16">The sequence shown here is derived from an EMBL/GenBank/DDBJ whole genome shotgun (WGS) entry which is preliminary data.</text>
</comment>
<evidence type="ECO:0000256" key="4">
    <source>
        <dbReference type="ARBA" id="ARBA00022692"/>
    </source>
</evidence>
<evidence type="ECO:0000256" key="10">
    <source>
        <dbReference type="ARBA" id="ARBA00023136"/>
    </source>
</evidence>
<dbReference type="PROSITE" id="PS50893">
    <property type="entry name" value="ABC_TRANSPORTER_2"/>
    <property type="match status" value="1"/>
</dbReference>
<keyword evidence="4 12" id="KW-0812">Transmembrane</keyword>
<dbReference type="GO" id="GO:0005524">
    <property type="term" value="F:ATP binding"/>
    <property type="evidence" value="ECO:0007669"/>
    <property type="project" value="UniProtKB-KW"/>
</dbReference>
<dbReference type="FunFam" id="3.40.50.300:FF:000299">
    <property type="entry name" value="ABC transporter ATP-binding protein/permease"/>
    <property type="match status" value="1"/>
</dbReference>
<dbReference type="GO" id="GO:0006508">
    <property type="term" value="P:proteolysis"/>
    <property type="evidence" value="ECO:0007669"/>
    <property type="project" value="InterPro"/>
</dbReference>
<keyword evidence="5" id="KW-0547">Nucleotide-binding</keyword>
<dbReference type="InterPro" id="IPR003439">
    <property type="entry name" value="ABC_transporter-like_ATP-bd"/>
</dbReference>
<dbReference type="SUPFAM" id="SSF90123">
    <property type="entry name" value="ABC transporter transmembrane region"/>
    <property type="match status" value="1"/>
</dbReference>
<keyword evidence="7" id="KW-0645">Protease</keyword>
<reference evidence="16" key="1">
    <citation type="submission" date="2020-10" db="EMBL/GenBank/DDBJ databases">
        <title>Taxonomic study of unclassified bacteria belonging to the class Ktedonobacteria.</title>
        <authorList>
            <person name="Yabe S."/>
            <person name="Wang C.M."/>
            <person name="Zheng Y."/>
            <person name="Sakai Y."/>
            <person name="Cavaletti L."/>
            <person name="Monciardini P."/>
            <person name="Donadio S."/>
        </authorList>
    </citation>
    <scope>NUCLEOTIDE SEQUENCE</scope>
    <source>
        <strain evidence="16">ID150040</strain>
    </source>
</reference>
<dbReference type="PANTHER" id="PTHR43394:SF1">
    <property type="entry name" value="ATP-BINDING CASSETTE SUB-FAMILY B MEMBER 10, MITOCHONDRIAL"/>
    <property type="match status" value="1"/>
</dbReference>
<keyword evidence="6" id="KW-0378">Hydrolase</keyword>
<dbReference type="CDD" id="cd18779">
    <property type="entry name" value="ABC_6TM_T1SS_like"/>
    <property type="match status" value="1"/>
</dbReference>
<keyword evidence="10 12" id="KW-0472">Membrane</keyword>
<dbReference type="PROSITE" id="PS00211">
    <property type="entry name" value="ABC_TRANSPORTER_1"/>
    <property type="match status" value="1"/>
</dbReference>
<evidence type="ECO:0000256" key="2">
    <source>
        <dbReference type="ARBA" id="ARBA00022448"/>
    </source>
</evidence>
<evidence type="ECO:0000259" key="15">
    <source>
        <dbReference type="PROSITE" id="PS50990"/>
    </source>
</evidence>
<dbReference type="Proteomes" id="UP000597444">
    <property type="component" value="Unassembled WGS sequence"/>
</dbReference>
<evidence type="ECO:0000256" key="1">
    <source>
        <dbReference type="ARBA" id="ARBA00004651"/>
    </source>
</evidence>
<dbReference type="AlphaFoldDB" id="A0A8J3IVQ1"/>
<dbReference type="GO" id="GO:0005886">
    <property type="term" value="C:plasma membrane"/>
    <property type="evidence" value="ECO:0007669"/>
    <property type="project" value="UniProtKB-SubCell"/>
</dbReference>
<keyword evidence="17" id="KW-1185">Reference proteome</keyword>
<feature type="transmembrane region" description="Helical" evidence="12">
    <location>
        <begin position="549"/>
        <end position="574"/>
    </location>
</feature>
<feature type="domain" description="ABC transmembrane type-1" evidence="14">
    <location>
        <begin position="336"/>
        <end position="614"/>
    </location>
</feature>
<dbReference type="InterPro" id="IPR017871">
    <property type="entry name" value="ABC_transporter-like_CS"/>
</dbReference>
<comment type="subcellular location">
    <subcellularLocation>
        <location evidence="1">Cell membrane</location>
        <topology evidence="1">Multi-pass membrane protein</topology>
    </subcellularLocation>
</comment>
<keyword evidence="9 12" id="KW-1133">Transmembrane helix</keyword>
<evidence type="ECO:0000259" key="14">
    <source>
        <dbReference type="PROSITE" id="PS50929"/>
    </source>
</evidence>
<dbReference type="Gene3D" id="3.40.50.300">
    <property type="entry name" value="P-loop containing nucleotide triphosphate hydrolases"/>
    <property type="match status" value="1"/>
</dbReference>
<keyword evidence="7" id="KW-0788">Thiol protease</keyword>
<dbReference type="InterPro" id="IPR011527">
    <property type="entry name" value="ABC1_TM_dom"/>
</dbReference>
<dbReference type="GO" id="GO:0008234">
    <property type="term" value="F:cysteine-type peptidase activity"/>
    <property type="evidence" value="ECO:0007669"/>
    <property type="project" value="UniProtKB-KW"/>
</dbReference>
<dbReference type="PROSITE" id="PS50990">
    <property type="entry name" value="PEPTIDASE_C39"/>
    <property type="match status" value="1"/>
</dbReference>
<evidence type="ECO:0000256" key="8">
    <source>
        <dbReference type="ARBA" id="ARBA00022840"/>
    </source>
</evidence>
<feature type="compositionally biased region" description="Polar residues" evidence="11">
    <location>
        <begin position="1"/>
        <end position="13"/>
    </location>
</feature>
<accession>A0A8J3IVQ1</accession>
<dbReference type="EMBL" id="BNJK01000002">
    <property type="protein sequence ID" value="GHO97647.1"/>
    <property type="molecule type" value="Genomic_DNA"/>
</dbReference>
<dbReference type="InterPro" id="IPR003593">
    <property type="entry name" value="AAA+_ATPase"/>
</dbReference>
<name>A0A8J3IVQ1_9CHLR</name>
<feature type="domain" description="Peptidase C39" evidence="15">
    <location>
        <begin position="183"/>
        <end position="302"/>
    </location>
</feature>
<evidence type="ECO:0000256" key="3">
    <source>
        <dbReference type="ARBA" id="ARBA00022475"/>
    </source>
</evidence>
<evidence type="ECO:0000313" key="16">
    <source>
        <dbReference type="EMBL" id="GHO97647.1"/>
    </source>
</evidence>
<evidence type="ECO:0000256" key="7">
    <source>
        <dbReference type="ARBA" id="ARBA00022807"/>
    </source>
</evidence>
<dbReference type="Pfam" id="PF00005">
    <property type="entry name" value="ABC_tran"/>
    <property type="match status" value="1"/>
</dbReference>
<dbReference type="InterPro" id="IPR005074">
    <property type="entry name" value="Peptidase_C39"/>
</dbReference>
<feature type="transmembrane region" description="Helical" evidence="12">
    <location>
        <begin position="332"/>
        <end position="358"/>
    </location>
</feature>
<keyword evidence="8" id="KW-0067">ATP-binding</keyword>
<evidence type="ECO:0000256" key="12">
    <source>
        <dbReference type="SAM" id="Phobius"/>
    </source>
</evidence>
<feature type="transmembrane region" description="Helical" evidence="12">
    <location>
        <begin position="471"/>
        <end position="490"/>
    </location>
</feature>
<keyword evidence="3" id="KW-1003">Cell membrane</keyword>
<evidence type="ECO:0000256" key="5">
    <source>
        <dbReference type="ARBA" id="ARBA00022741"/>
    </source>
</evidence>
<keyword evidence="2" id="KW-0813">Transport</keyword>
<evidence type="ECO:0000259" key="13">
    <source>
        <dbReference type="PROSITE" id="PS50893"/>
    </source>
</evidence>
<sequence length="891" mass="98757">MEPVQPTRSLGQTSKKRAIVTPTILLPHRSPEDKRETTGNVPIPIPEWPTLPPITMDNNDPFAQVAQPAANKSQSDELSSSRLVRSLPMPSRGMYTSGAEFPGYPRGVPFARPTGHYRWEQQSERYPAELLEIIQTETQEMKAIVIPAATTTQTKPGIQTQAQIQAPRRKLRRKMRRIPEMRQVTAVECGAVCLAMLLNYYGYATSTSEVQERCGVGRDGLTALELVKSARLYGLRVRAVSLNLEDFRYVTQPAIVHWEFNHFLIVERWSPKQIDVLDPALGRRTLTPEEFDEGFTGVTLMIEPGPQFEQKSARTSLSPWSYMRSLLRMRAIIMQIIGTSLLLQLLGLGAPLLTQIVVDRILPGKESDLLFLLVGGMLILVVMQGLTSFLRSSLLIYLQTRIDTDMMLNFFEHLLSLPYRFFQLRLNGDLLARMSSNRAIRDILTNQMISTLLDGGTVIVYLAILISLSRLIAEVTLAIGAVQIALLLLTSPAIRRLTQRDLEAQGKAQGYMNEILSGIVTLKAAGAERRAFARWENLFFDEMNISLRLSYLSSVIGTLLSTVSLLSPLLLLWIGAMQVIDGAMSVGTMLALDTLAAQLLGPLASLAGSVQELQIVRAHFARISDVIQAEPEQSPTEATTTHKLRGAVEVRNVSFRYDQTASMILDGISIRIRPGQKVALVGRTGSGKSTLGKLLVGLITPGEGSILFDGIPLDRLNYQEVRNQFGVVMQESFIFSGSVRENIALNNPDMDLEQVIQAARIAAIDDDIQKMPMGYDTLVSEGGSVFSGGQRQRLSLARALAHRPSLLLLDEATSALDVVTEHLVEQNLNRCPCTQIIIAHRLSTIRNADVILVLDQGKIVEQGTHEQLLRKRGFYTQLIQTQLQNGELAAR</sequence>
<evidence type="ECO:0000256" key="11">
    <source>
        <dbReference type="SAM" id="MobiDB-lite"/>
    </source>
</evidence>
<dbReference type="GO" id="GO:0015421">
    <property type="term" value="F:ABC-type oligopeptide transporter activity"/>
    <property type="evidence" value="ECO:0007669"/>
    <property type="project" value="TreeGrafter"/>
</dbReference>
<dbReference type="Gene3D" id="1.20.1560.10">
    <property type="entry name" value="ABC transporter type 1, transmembrane domain"/>
    <property type="match status" value="1"/>
</dbReference>
<dbReference type="PROSITE" id="PS50929">
    <property type="entry name" value="ABC_TM1F"/>
    <property type="match status" value="1"/>
</dbReference>
<dbReference type="InterPro" id="IPR039421">
    <property type="entry name" value="Type_1_exporter"/>
</dbReference>
<dbReference type="SUPFAM" id="SSF52540">
    <property type="entry name" value="P-loop containing nucleoside triphosphate hydrolases"/>
    <property type="match status" value="1"/>
</dbReference>
<dbReference type="GO" id="GO:0016887">
    <property type="term" value="F:ATP hydrolysis activity"/>
    <property type="evidence" value="ECO:0007669"/>
    <property type="project" value="InterPro"/>
</dbReference>
<evidence type="ECO:0000256" key="9">
    <source>
        <dbReference type="ARBA" id="ARBA00022989"/>
    </source>
</evidence>
<organism evidence="16 17">
    <name type="scientific">Reticulibacter mediterranei</name>
    <dbReference type="NCBI Taxonomy" id="2778369"/>
    <lineage>
        <taxon>Bacteria</taxon>
        <taxon>Bacillati</taxon>
        <taxon>Chloroflexota</taxon>
        <taxon>Ktedonobacteria</taxon>
        <taxon>Ktedonobacterales</taxon>
        <taxon>Reticulibacteraceae</taxon>
        <taxon>Reticulibacter</taxon>
    </lineage>
</organism>
<evidence type="ECO:0000256" key="6">
    <source>
        <dbReference type="ARBA" id="ARBA00022801"/>
    </source>
</evidence>
<feature type="region of interest" description="Disordered" evidence="11">
    <location>
        <begin position="1"/>
        <end position="48"/>
    </location>
</feature>
<dbReference type="Pfam" id="PF03412">
    <property type="entry name" value="Peptidase_C39"/>
    <property type="match status" value="1"/>
</dbReference>
<dbReference type="Gene3D" id="3.90.70.10">
    <property type="entry name" value="Cysteine proteinases"/>
    <property type="match status" value="1"/>
</dbReference>
<feature type="transmembrane region" description="Helical" evidence="12">
    <location>
        <begin position="370"/>
        <end position="398"/>
    </location>
</feature>
<protein>
    <submittedName>
        <fullName evidence="16">NHLP family bacteriocin export ABC transporter peptidase/permease/ATPase</fullName>
    </submittedName>
</protein>
<dbReference type="InterPro" id="IPR036640">
    <property type="entry name" value="ABC1_TM_sf"/>
</dbReference>
<dbReference type="PANTHER" id="PTHR43394">
    <property type="entry name" value="ATP-DEPENDENT PERMEASE MDL1, MITOCHONDRIAL"/>
    <property type="match status" value="1"/>
</dbReference>
<dbReference type="Pfam" id="PF00664">
    <property type="entry name" value="ABC_membrane"/>
    <property type="match status" value="1"/>
</dbReference>
<dbReference type="SMART" id="SM00382">
    <property type="entry name" value="AAA"/>
    <property type="match status" value="1"/>
</dbReference>
<evidence type="ECO:0000313" key="17">
    <source>
        <dbReference type="Proteomes" id="UP000597444"/>
    </source>
</evidence>